<protein>
    <submittedName>
        <fullName evidence="1">Uncharacterized protein</fullName>
    </submittedName>
</protein>
<accession>A0ABU2YSG7</accession>
<gene>
    <name evidence="1" type="ORF">RM704_06915</name>
</gene>
<dbReference type="RefSeq" id="WP_311590150.1">
    <property type="nucleotide sequence ID" value="NZ_JAVRFJ010000004.1"/>
</dbReference>
<keyword evidence="2" id="KW-1185">Reference proteome</keyword>
<organism evidence="1 2">
    <name type="scientific">Streptomyces gottesmaniae</name>
    <dbReference type="NCBI Taxonomy" id="3075518"/>
    <lineage>
        <taxon>Bacteria</taxon>
        <taxon>Bacillati</taxon>
        <taxon>Actinomycetota</taxon>
        <taxon>Actinomycetes</taxon>
        <taxon>Kitasatosporales</taxon>
        <taxon>Streptomycetaceae</taxon>
        <taxon>Streptomyces</taxon>
    </lineage>
</organism>
<dbReference type="EMBL" id="JAVRFJ010000004">
    <property type="protein sequence ID" value="MDT0567196.1"/>
    <property type="molecule type" value="Genomic_DNA"/>
</dbReference>
<reference evidence="1" key="1">
    <citation type="submission" date="2024-05" db="EMBL/GenBank/DDBJ databases">
        <title>30 novel species of actinomycetes from the DSMZ collection.</title>
        <authorList>
            <person name="Nouioui I."/>
        </authorList>
    </citation>
    <scope>NUCLEOTIDE SEQUENCE</scope>
    <source>
        <strain evidence="1">DSM 3412</strain>
    </source>
</reference>
<name>A0ABU2YSG7_9ACTN</name>
<comment type="caution">
    <text evidence="1">The sequence shown here is derived from an EMBL/GenBank/DDBJ whole genome shotgun (WGS) entry which is preliminary data.</text>
</comment>
<sequence length="247" mass="26995">MFSAYEPTCVMNFAKTSAAVAHAFSGTFSSASKYRLLAKDEYWVGKTLNEGITWLADAWRGDAPILFVTFARGISPRDLVVRLGARPGEVLDPITFAEAERLTFNDRESARVARFGECAGWSYAVEQGWPSKAWWAHPDVSADGVEVLHLTPKPDDPPRECWYYRDGQTVGRFDIGDTPDGGLAFLLPAFAEAGLLNDDGSEEFDSLRATLTALQQHFGLSLPLQEILNGRLPAAVTAAVPPENLGD</sequence>
<proteinExistence type="predicted"/>
<evidence type="ECO:0000313" key="1">
    <source>
        <dbReference type="EMBL" id="MDT0567196.1"/>
    </source>
</evidence>
<evidence type="ECO:0000313" key="2">
    <source>
        <dbReference type="Proteomes" id="UP001180737"/>
    </source>
</evidence>
<dbReference type="Proteomes" id="UP001180737">
    <property type="component" value="Unassembled WGS sequence"/>
</dbReference>